<evidence type="ECO:0000313" key="5">
    <source>
        <dbReference type="Proteomes" id="UP000618382"/>
    </source>
</evidence>
<organism evidence="3 4">
    <name type="scientific">Cellulomonas oligotrophica</name>
    <dbReference type="NCBI Taxonomy" id="931536"/>
    <lineage>
        <taxon>Bacteria</taxon>
        <taxon>Bacillati</taxon>
        <taxon>Actinomycetota</taxon>
        <taxon>Actinomycetes</taxon>
        <taxon>Micrococcales</taxon>
        <taxon>Cellulomonadaceae</taxon>
        <taxon>Cellulomonas</taxon>
    </lineage>
</organism>
<name>A0A7Y9FGE5_9CELL</name>
<evidence type="ECO:0000256" key="1">
    <source>
        <dbReference type="SAM" id="SignalP"/>
    </source>
</evidence>
<comment type="caution">
    <text evidence="3">The sequence shown here is derived from an EMBL/GenBank/DDBJ whole genome shotgun (WGS) entry which is preliminary data.</text>
</comment>
<proteinExistence type="predicted"/>
<gene>
    <name evidence="3" type="ORF">BKA21_002438</name>
    <name evidence="2" type="ORF">Col01nite_14840</name>
</gene>
<evidence type="ECO:0000313" key="4">
    <source>
        <dbReference type="Proteomes" id="UP000577956"/>
    </source>
</evidence>
<reference evidence="2 5" key="2">
    <citation type="submission" date="2021-01" db="EMBL/GenBank/DDBJ databases">
        <title>Whole genome shotgun sequence of Cellulomonas oligotrophica NBRC 109435.</title>
        <authorList>
            <person name="Komaki H."/>
            <person name="Tamura T."/>
        </authorList>
    </citation>
    <scope>NUCLEOTIDE SEQUENCE [LARGE SCALE GENOMIC DNA]</scope>
    <source>
        <strain evidence="2 5">NBRC 109435</strain>
    </source>
</reference>
<dbReference type="EMBL" id="BONN01000003">
    <property type="protein sequence ID" value="GIG32325.1"/>
    <property type="molecule type" value="Genomic_DNA"/>
</dbReference>
<dbReference type="EMBL" id="JACCBK010000001">
    <property type="protein sequence ID" value="NYD86889.1"/>
    <property type="molecule type" value="Genomic_DNA"/>
</dbReference>
<evidence type="ECO:0000313" key="2">
    <source>
        <dbReference type="EMBL" id="GIG32325.1"/>
    </source>
</evidence>
<keyword evidence="5" id="KW-1185">Reference proteome</keyword>
<accession>A0A7Y9FGE5</accession>
<dbReference type="AlphaFoldDB" id="A0A7Y9FGE5"/>
<dbReference type="RefSeq" id="WP_140459382.1">
    <property type="nucleotide sequence ID" value="NZ_BAABFI010000008.1"/>
</dbReference>
<feature type="signal peptide" evidence="1">
    <location>
        <begin position="1"/>
        <end position="24"/>
    </location>
</feature>
<feature type="chain" id="PRO_5030963920" evidence="1">
    <location>
        <begin position="25"/>
        <end position="81"/>
    </location>
</feature>
<keyword evidence="1" id="KW-0732">Signal</keyword>
<dbReference type="Proteomes" id="UP000577956">
    <property type="component" value="Unassembled WGS sequence"/>
</dbReference>
<evidence type="ECO:0000313" key="3">
    <source>
        <dbReference type="EMBL" id="NYD86889.1"/>
    </source>
</evidence>
<protein>
    <submittedName>
        <fullName evidence="3">Uncharacterized protein</fullName>
    </submittedName>
</protein>
<sequence>MLTTLTKSVAVLAAAVLGATLGLAARGVDAALARVPVPATRAVGPAQPGPAPLLVTATPSAVPDVTTGTGVVRGAEVPPTS</sequence>
<reference evidence="3 4" key="1">
    <citation type="submission" date="2020-07" db="EMBL/GenBank/DDBJ databases">
        <title>Sequencing the genomes of 1000 actinobacteria strains.</title>
        <authorList>
            <person name="Klenk H.-P."/>
        </authorList>
    </citation>
    <scope>NUCLEOTIDE SEQUENCE [LARGE SCALE GENOMIC DNA]</scope>
    <source>
        <strain evidence="3 4">DSM 24482</strain>
    </source>
</reference>
<dbReference type="Proteomes" id="UP000618382">
    <property type="component" value="Unassembled WGS sequence"/>
</dbReference>